<dbReference type="SUPFAM" id="SSF161098">
    <property type="entry name" value="MetI-like"/>
    <property type="match status" value="1"/>
</dbReference>
<keyword evidence="6" id="KW-0029">Amino-acid transport</keyword>
<comment type="caution">
    <text evidence="11">The sequence shown here is derived from an EMBL/GenBank/DDBJ whole genome shotgun (WGS) entry which is preliminary data.</text>
</comment>
<evidence type="ECO:0000256" key="3">
    <source>
        <dbReference type="ARBA" id="ARBA00022448"/>
    </source>
</evidence>
<sequence>MDIDFTFMLGQIPRFIDAAVVTIKVGVTVIITSLLVGLLNTILLYYRKGWVKRIVQLYVEVARNTPLLIQLFFLYFALPSLGLKFPGYTTAIIAMTFLGGGYMTEVFRSGLEAVQKSQVESGLAIGLSKGQLLRFILLPQAIRISIPAFIGNFIFLLKETSVVSAIAIPELLYTTTDLIATYYKTFEMFIMLAAFYLILILPLSLCLSFFERKLTYGQFGN</sequence>
<dbReference type="InterPro" id="IPR035906">
    <property type="entry name" value="MetI-like_sf"/>
</dbReference>
<dbReference type="InterPro" id="IPR010065">
    <property type="entry name" value="AA_ABC_transptr_permease_3TM"/>
</dbReference>
<dbReference type="PROSITE" id="PS50928">
    <property type="entry name" value="ABC_TM1"/>
    <property type="match status" value="1"/>
</dbReference>
<reference evidence="11 12" key="1">
    <citation type="submission" date="2019-11" db="EMBL/GenBank/DDBJ databases">
        <title>Draft genome sequences of five Paenibacillus species of dairy origin.</title>
        <authorList>
            <person name="Olajide A.M."/>
            <person name="Chen S."/>
            <person name="Lapointe G."/>
        </authorList>
    </citation>
    <scope>NUCLEOTIDE SEQUENCE [LARGE SCALE GENOMIC DNA]</scope>
    <source>
        <strain evidence="11 12">2CS3</strain>
    </source>
</reference>
<dbReference type="GO" id="GO:0006865">
    <property type="term" value="P:amino acid transport"/>
    <property type="evidence" value="ECO:0007669"/>
    <property type="project" value="UniProtKB-KW"/>
</dbReference>
<keyword evidence="4" id="KW-1003">Cell membrane</keyword>
<dbReference type="PANTHER" id="PTHR30614:SF37">
    <property type="entry name" value="AMINO-ACID ABC TRANSPORTER PERMEASE PROTEIN YHDX-RELATED"/>
    <property type="match status" value="1"/>
</dbReference>
<evidence type="ECO:0000256" key="2">
    <source>
        <dbReference type="ARBA" id="ARBA00010072"/>
    </source>
</evidence>
<evidence type="ECO:0000259" key="10">
    <source>
        <dbReference type="PROSITE" id="PS50928"/>
    </source>
</evidence>
<comment type="similarity">
    <text evidence="2">Belongs to the binding-protein-dependent transport system permease family. HisMQ subfamily.</text>
</comment>
<feature type="transmembrane region" description="Helical" evidence="9">
    <location>
        <begin position="132"/>
        <end position="155"/>
    </location>
</feature>
<dbReference type="NCBIfam" id="TIGR01726">
    <property type="entry name" value="HEQRo_perm_3TM"/>
    <property type="match status" value="1"/>
</dbReference>
<evidence type="ECO:0000256" key="1">
    <source>
        <dbReference type="ARBA" id="ARBA00004651"/>
    </source>
</evidence>
<dbReference type="GO" id="GO:0043190">
    <property type="term" value="C:ATP-binding cassette (ABC) transporter complex"/>
    <property type="evidence" value="ECO:0007669"/>
    <property type="project" value="InterPro"/>
</dbReference>
<feature type="domain" description="ABC transmembrane type-1" evidence="10">
    <location>
        <begin position="19"/>
        <end position="207"/>
    </location>
</feature>
<evidence type="ECO:0000256" key="5">
    <source>
        <dbReference type="ARBA" id="ARBA00022692"/>
    </source>
</evidence>
<evidence type="ECO:0000256" key="9">
    <source>
        <dbReference type="RuleBase" id="RU363032"/>
    </source>
</evidence>
<evidence type="ECO:0000256" key="8">
    <source>
        <dbReference type="ARBA" id="ARBA00023136"/>
    </source>
</evidence>
<dbReference type="EMBL" id="WNZX01000001">
    <property type="protein sequence ID" value="MUG69306.1"/>
    <property type="molecule type" value="Genomic_DNA"/>
</dbReference>
<dbReference type="Gene3D" id="1.10.3720.10">
    <property type="entry name" value="MetI-like"/>
    <property type="match status" value="1"/>
</dbReference>
<evidence type="ECO:0000313" key="12">
    <source>
        <dbReference type="Proteomes" id="UP000450917"/>
    </source>
</evidence>
<evidence type="ECO:0000256" key="7">
    <source>
        <dbReference type="ARBA" id="ARBA00022989"/>
    </source>
</evidence>
<organism evidence="11 12">
    <name type="scientific">Paenibacillus validus</name>
    <dbReference type="NCBI Taxonomy" id="44253"/>
    <lineage>
        <taxon>Bacteria</taxon>
        <taxon>Bacillati</taxon>
        <taxon>Bacillota</taxon>
        <taxon>Bacilli</taxon>
        <taxon>Bacillales</taxon>
        <taxon>Paenibacillaceae</taxon>
        <taxon>Paenibacillus</taxon>
    </lineage>
</organism>
<dbReference type="InterPro" id="IPR043429">
    <property type="entry name" value="ArtM/GltK/GlnP/TcyL/YhdX-like"/>
</dbReference>
<dbReference type="GO" id="GO:0022857">
    <property type="term" value="F:transmembrane transporter activity"/>
    <property type="evidence" value="ECO:0007669"/>
    <property type="project" value="InterPro"/>
</dbReference>
<name>A0A7X2Z6N8_9BACL</name>
<keyword evidence="5 9" id="KW-0812">Transmembrane</keyword>
<dbReference type="Pfam" id="PF00528">
    <property type="entry name" value="BPD_transp_1"/>
    <property type="match status" value="1"/>
</dbReference>
<dbReference type="CDD" id="cd06261">
    <property type="entry name" value="TM_PBP2"/>
    <property type="match status" value="1"/>
</dbReference>
<feature type="transmembrane region" description="Helical" evidence="9">
    <location>
        <begin position="20"/>
        <end position="46"/>
    </location>
</feature>
<evidence type="ECO:0000256" key="4">
    <source>
        <dbReference type="ARBA" id="ARBA00022475"/>
    </source>
</evidence>
<dbReference type="RefSeq" id="WP_155613819.1">
    <property type="nucleotide sequence ID" value="NZ_WNZX01000001.1"/>
</dbReference>
<dbReference type="AlphaFoldDB" id="A0A7X2Z6N8"/>
<proteinExistence type="inferred from homology"/>
<keyword evidence="12" id="KW-1185">Reference proteome</keyword>
<protein>
    <submittedName>
        <fullName evidence="11">ABC transporter permease subunit</fullName>
    </submittedName>
</protein>
<keyword evidence="8 9" id="KW-0472">Membrane</keyword>
<keyword evidence="7 9" id="KW-1133">Transmembrane helix</keyword>
<evidence type="ECO:0000313" key="11">
    <source>
        <dbReference type="EMBL" id="MUG69306.1"/>
    </source>
</evidence>
<feature type="transmembrane region" description="Helical" evidence="9">
    <location>
        <begin position="67"/>
        <end position="85"/>
    </location>
</feature>
<gene>
    <name evidence="11" type="ORF">GNP93_01320</name>
</gene>
<dbReference type="InterPro" id="IPR000515">
    <property type="entry name" value="MetI-like"/>
</dbReference>
<comment type="subcellular location">
    <subcellularLocation>
        <location evidence="1 9">Cell membrane</location>
        <topology evidence="1 9">Multi-pass membrane protein</topology>
    </subcellularLocation>
</comment>
<dbReference type="Proteomes" id="UP000450917">
    <property type="component" value="Unassembled WGS sequence"/>
</dbReference>
<dbReference type="PANTHER" id="PTHR30614">
    <property type="entry name" value="MEMBRANE COMPONENT OF AMINO ACID ABC TRANSPORTER"/>
    <property type="match status" value="1"/>
</dbReference>
<feature type="transmembrane region" description="Helical" evidence="9">
    <location>
        <begin position="188"/>
        <end position="210"/>
    </location>
</feature>
<evidence type="ECO:0000256" key="6">
    <source>
        <dbReference type="ARBA" id="ARBA00022970"/>
    </source>
</evidence>
<accession>A0A7X2Z6N8</accession>
<keyword evidence="3 9" id="KW-0813">Transport</keyword>